<organism evidence="1 2">
    <name type="scientific">Stenotrophomonas nematodicola</name>
    <dbReference type="NCBI Taxonomy" id="2656746"/>
    <lineage>
        <taxon>Bacteria</taxon>
        <taxon>Pseudomonadati</taxon>
        <taxon>Pseudomonadota</taxon>
        <taxon>Gammaproteobacteria</taxon>
        <taxon>Lysobacterales</taxon>
        <taxon>Lysobacteraceae</taxon>
        <taxon>Stenotrophomonas</taxon>
    </lineage>
</organism>
<evidence type="ECO:0000313" key="2">
    <source>
        <dbReference type="Proteomes" id="UP001605261"/>
    </source>
</evidence>
<sequence>MFAPIAGEVVVSEHYRAEPERLERIVQHADGTLQVAVLHKVVDPQWRLPVWSVLTVARVASVTDAERHLAASAVRQY</sequence>
<dbReference type="EMBL" id="JBHGCJ010000003">
    <property type="protein sequence ID" value="MFG6108798.1"/>
    <property type="molecule type" value="Genomic_DNA"/>
</dbReference>
<comment type="caution">
    <text evidence="1">The sequence shown here is derived from an EMBL/GenBank/DDBJ whole genome shotgun (WGS) entry which is preliminary data.</text>
</comment>
<proteinExistence type="predicted"/>
<name>A0ABW7CV21_9GAMM</name>
<protein>
    <submittedName>
        <fullName evidence="1">Uncharacterized protein</fullName>
    </submittedName>
</protein>
<evidence type="ECO:0000313" key="1">
    <source>
        <dbReference type="EMBL" id="MFG6108798.1"/>
    </source>
</evidence>
<dbReference type="RefSeq" id="WP_394162187.1">
    <property type="nucleotide sequence ID" value="NZ_JBHGCJ010000003.1"/>
</dbReference>
<reference evidence="1 2" key="1">
    <citation type="submission" date="2024-09" db="EMBL/GenBank/DDBJ databases">
        <authorList>
            <consortium name="All-Russian atlas of soil microorganisms"/>
            <consortium name="as a basis for the search for new antimicrobial producers and enzymes with unique properties"/>
            <person name="Sokolova E.A."/>
            <person name="Voronina E.N."/>
        </authorList>
    </citation>
    <scope>NUCLEOTIDE SEQUENCE [LARGE SCALE GENOMIC DNA]</scope>
    <source>
        <strain evidence="1 2">AF-22b-331.1</strain>
    </source>
</reference>
<gene>
    <name evidence="1" type="ORF">ACEU0G_002791</name>
</gene>
<dbReference type="Proteomes" id="UP001605261">
    <property type="component" value="Unassembled WGS sequence"/>
</dbReference>
<keyword evidence="2" id="KW-1185">Reference proteome</keyword>
<accession>A0ABW7CV21</accession>